<dbReference type="AlphaFoldDB" id="A0A2V1E762"/>
<sequence length="169" mass="18855">MRGWWEQRHRRGLRGDKEEVDRGDLEEKGTARWRMCGGEGLNEDAKVCKVSASAGPSYMRQGEAMGHRHWPVEHLPEPDTIEDTPYSLAIAQTKLSVLLLTELSNRLARDDGLRFIVWSGLEETYTTATGNYIKDTLVEALRFAAALGAAADVARLRPLHGTKCGYATQ</sequence>
<accession>A0A2V1E762</accession>
<proteinExistence type="predicted"/>
<evidence type="ECO:0000313" key="2">
    <source>
        <dbReference type="Proteomes" id="UP000244855"/>
    </source>
</evidence>
<dbReference type="EMBL" id="KZ805313">
    <property type="protein sequence ID" value="PVI05494.1"/>
    <property type="molecule type" value="Genomic_DNA"/>
</dbReference>
<organism evidence="1 2">
    <name type="scientific">Periconia macrospinosa</name>
    <dbReference type="NCBI Taxonomy" id="97972"/>
    <lineage>
        <taxon>Eukaryota</taxon>
        <taxon>Fungi</taxon>
        <taxon>Dikarya</taxon>
        <taxon>Ascomycota</taxon>
        <taxon>Pezizomycotina</taxon>
        <taxon>Dothideomycetes</taxon>
        <taxon>Pleosporomycetidae</taxon>
        <taxon>Pleosporales</taxon>
        <taxon>Massarineae</taxon>
        <taxon>Periconiaceae</taxon>
        <taxon>Periconia</taxon>
    </lineage>
</organism>
<keyword evidence="2" id="KW-1185">Reference proteome</keyword>
<protein>
    <submittedName>
        <fullName evidence="1">Uncharacterized protein</fullName>
    </submittedName>
</protein>
<reference evidence="1 2" key="1">
    <citation type="journal article" date="2018" name="Sci. Rep.">
        <title>Comparative genomics provides insights into the lifestyle and reveals functional heterogeneity of dark septate endophytic fungi.</title>
        <authorList>
            <person name="Knapp D.G."/>
            <person name="Nemeth J.B."/>
            <person name="Barry K."/>
            <person name="Hainaut M."/>
            <person name="Henrissat B."/>
            <person name="Johnson J."/>
            <person name="Kuo A."/>
            <person name="Lim J.H.P."/>
            <person name="Lipzen A."/>
            <person name="Nolan M."/>
            <person name="Ohm R.A."/>
            <person name="Tamas L."/>
            <person name="Grigoriev I.V."/>
            <person name="Spatafora J.W."/>
            <person name="Nagy L.G."/>
            <person name="Kovacs G.M."/>
        </authorList>
    </citation>
    <scope>NUCLEOTIDE SEQUENCE [LARGE SCALE GENOMIC DNA]</scope>
    <source>
        <strain evidence="1 2">DSE2036</strain>
    </source>
</reference>
<dbReference type="Proteomes" id="UP000244855">
    <property type="component" value="Unassembled WGS sequence"/>
</dbReference>
<name>A0A2V1E762_9PLEO</name>
<gene>
    <name evidence="1" type="ORF">DM02DRAFT_623901</name>
</gene>
<evidence type="ECO:0000313" key="1">
    <source>
        <dbReference type="EMBL" id="PVI05494.1"/>
    </source>
</evidence>